<evidence type="ECO:0000313" key="5">
    <source>
        <dbReference type="Proteomes" id="UP000054408"/>
    </source>
</evidence>
<dbReference type="EMBL" id="GL349455">
    <property type="protein sequence ID" value="KNC49449.1"/>
    <property type="molecule type" value="Genomic_DNA"/>
</dbReference>
<dbReference type="Proteomes" id="UP000054408">
    <property type="component" value="Unassembled WGS sequence"/>
</dbReference>
<evidence type="ECO:0000313" key="4">
    <source>
        <dbReference type="EMBL" id="KNC49449.1"/>
    </source>
</evidence>
<evidence type="ECO:0000256" key="1">
    <source>
        <dbReference type="SAM" id="MobiDB-lite"/>
    </source>
</evidence>
<proteinExistence type="predicted"/>
<organism evidence="4 5">
    <name type="scientific">Thecamonas trahens ATCC 50062</name>
    <dbReference type="NCBI Taxonomy" id="461836"/>
    <lineage>
        <taxon>Eukaryota</taxon>
        <taxon>Apusozoa</taxon>
        <taxon>Apusomonadida</taxon>
        <taxon>Apusomonadidae</taxon>
        <taxon>Thecamonas</taxon>
    </lineage>
</organism>
<dbReference type="RefSeq" id="XP_013757869.1">
    <property type="nucleotide sequence ID" value="XM_013902415.1"/>
</dbReference>
<reference evidence="4 5" key="1">
    <citation type="submission" date="2010-05" db="EMBL/GenBank/DDBJ databases">
        <title>The Genome Sequence of Thecamonas trahens ATCC 50062.</title>
        <authorList>
            <consortium name="The Broad Institute Genome Sequencing Platform"/>
            <person name="Russ C."/>
            <person name="Cuomo C."/>
            <person name="Shea T."/>
            <person name="Young S.K."/>
            <person name="Zeng Q."/>
            <person name="Koehrsen M."/>
            <person name="Haas B."/>
            <person name="Borodovsky M."/>
            <person name="Guigo R."/>
            <person name="Alvarado L."/>
            <person name="Berlin A."/>
            <person name="Bochicchio J."/>
            <person name="Borenstein D."/>
            <person name="Chapman S."/>
            <person name="Chen Z."/>
            <person name="Freedman E."/>
            <person name="Gellesch M."/>
            <person name="Goldberg J."/>
            <person name="Griggs A."/>
            <person name="Gujja S."/>
            <person name="Heilman E."/>
            <person name="Heiman D."/>
            <person name="Hepburn T."/>
            <person name="Howarth C."/>
            <person name="Jen D."/>
            <person name="Larson L."/>
            <person name="Mehta T."/>
            <person name="Park D."/>
            <person name="Pearson M."/>
            <person name="Roberts A."/>
            <person name="Saif S."/>
            <person name="Shenoy N."/>
            <person name="Sisk P."/>
            <person name="Stolte C."/>
            <person name="Sykes S."/>
            <person name="Thomson T."/>
            <person name="Walk T."/>
            <person name="White J."/>
            <person name="Yandava C."/>
            <person name="Burger G."/>
            <person name="Gray M.W."/>
            <person name="Holland P.W.H."/>
            <person name="King N."/>
            <person name="Lang F.B.F."/>
            <person name="Roger A.J."/>
            <person name="Ruiz-Trillo I."/>
            <person name="Lander E."/>
            <person name="Nusbaum C."/>
        </authorList>
    </citation>
    <scope>NUCLEOTIDE SEQUENCE [LARGE SCALE GENOMIC DNA]</scope>
    <source>
        <strain evidence="4 5">ATCC 50062</strain>
    </source>
</reference>
<keyword evidence="2" id="KW-0472">Membrane</keyword>
<sequence length="518" mass="54512">MVKMMVLMVLMLPMVLMPAAGKESARMAYAQLAVLRAVLSPAPNQHPMDNTAVLVSSRHRHPTRASAQWSMQWSFLGFDTDDRDDKSTFDASDRAGLPSLAASLHVLPPTAQALFLSRSSLPPLPRDTSVLHVTIDGPGDVVLQLVRYDANVIPGDAGNLRVDPHPGPGGVVDVWWAAPRNLGHGEFTAHAFSAPLATNVSIETMLCRIGSLMDAQSALNAPQSLSLTSTLRLSDARYVSTFSGLPPGFHVLNMVLFSLVDGSRLALSPVVVFQPPPPAPMPALALAVLIPLVFFVCIFLIALFLRGLSVRAAGIPLASRGGMCAALCCCCASLFFRPSRTRWKYTLAFDAAVADQPELPPPPLVGPMFIPGSSRPSSIASAPLPMASSAPSHNPPPHSAYTYDPASSAGARTLPSSFAARFMATDNAFASPNAAHSSPALGLGGTTSRYFGSASSSLSASSSSHLSDDARRLLAHCAIVPPHLATPPRTDSTFLYASSTTSSSGVDDDDDIFGTTPP</sequence>
<keyword evidence="2" id="KW-0812">Transmembrane</keyword>
<name>A0A0L0DAR3_THETB</name>
<evidence type="ECO:0000256" key="2">
    <source>
        <dbReference type="SAM" id="Phobius"/>
    </source>
</evidence>
<feature type="compositionally biased region" description="Low complexity" evidence="1">
    <location>
        <begin position="380"/>
        <end position="392"/>
    </location>
</feature>
<feature type="region of interest" description="Disordered" evidence="1">
    <location>
        <begin position="482"/>
        <end position="518"/>
    </location>
</feature>
<feature type="region of interest" description="Disordered" evidence="1">
    <location>
        <begin position="380"/>
        <end position="406"/>
    </location>
</feature>
<gene>
    <name evidence="4" type="ORF">AMSG_05456</name>
</gene>
<protein>
    <submittedName>
        <fullName evidence="4">Uncharacterized protein</fullName>
    </submittedName>
</protein>
<dbReference type="AlphaFoldDB" id="A0A0L0DAR3"/>
<keyword evidence="3" id="KW-0732">Signal</keyword>
<feature type="transmembrane region" description="Helical" evidence="2">
    <location>
        <begin position="317"/>
        <end position="336"/>
    </location>
</feature>
<keyword evidence="5" id="KW-1185">Reference proteome</keyword>
<evidence type="ECO:0000256" key="3">
    <source>
        <dbReference type="SAM" id="SignalP"/>
    </source>
</evidence>
<dbReference type="GeneID" id="25564871"/>
<feature type="signal peptide" evidence="3">
    <location>
        <begin position="1"/>
        <end position="21"/>
    </location>
</feature>
<keyword evidence="2" id="KW-1133">Transmembrane helix</keyword>
<accession>A0A0L0DAR3</accession>
<feature type="chain" id="PRO_5005537322" evidence="3">
    <location>
        <begin position="22"/>
        <end position="518"/>
    </location>
</feature>
<feature type="transmembrane region" description="Helical" evidence="2">
    <location>
        <begin position="283"/>
        <end position="305"/>
    </location>
</feature>